<dbReference type="GO" id="GO:0005840">
    <property type="term" value="C:ribosome"/>
    <property type="evidence" value="ECO:0007669"/>
    <property type="project" value="InterPro"/>
</dbReference>
<comment type="caution">
    <text evidence="2">The sequence shown here is derived from an EMBL/GenBank/DDBJ whole genome shotgun (WGS) entry which is preliminary data.</text>
</comment>
<feature type="transmembrane region" description="Helical" evidence="1">
    <location>
        <begin position="55"/>
        <end position="78"/>
    </location>
</feature>
<evidence type="ECO:0000313" key="3">
    <source>
        <dbReference type="Proteomes" id="UP000231279"/>
    </source>
</evidence>
<evidence type="ECO:0000313" key="2">
    <source>
        <dbReference type="EMBL" id="PIN16032.1"/>
    </source>
</evidence>
<organism evidence="2 3">
    <name type="scientific">Handroanthus impetiginosus</name>
    <dbReference type="NCBI Taxonomy" id="429701"/>
    <lineage>
        <taxon>Eukaryota</taxon>
        <taxon>Viridiplantae</taxon>
        <taxon>Streptophyta</taxon>
        <taxon>Embryophyta</taxon>
        <taxon>Tracheophyta</taxon>
        <taxon>Spermatophyta</taxon>
        <taxon>Magnoliopsida</taxon>
        <taxon>eudicotyledons</taxon>
        <taxon>Gunneridae</taxon>
        <taxon>Pentapetalae</taxon>
        <taxon>asterids</taxon>
        <taxon>lamiids</taxon>
        <taxon>Lamiales</taxon>
        <taxon>Bignoniaceae</taxon>
        <taxon>Crescentiina</taxon>
        <taxon>Tabebuia alliance</taxon>
        <taxon>Handroanthus</taxon>
    </lineage>
</organism>
<dbReference type="InterPro" id="IPR000529">
    <property type="entry name" value="Ribosomal_bS6"/>
</dbReference>
<sequence length="122" mass="13684">MEHTSEKRPFDAIIGFAHIEFNCHTTASALGLGLNIVDDYERKPMLLHLKGFNSFTLNLLAMFLYFVQLLGAGGGMYVEVLNKGVLPLAYSIKKKNRAGESNTYLDGIHLIFTYFTGNSTYR</sequence>
<keyword evidence="1" id="KW-1133">Transmembrane helix</keyword>
<dbReference type="PANTHER" id="PTHR21011:SF16">
    <property type="entry name" value="SMALL RIBOSOMAL SUBUNIT PROTEIN BS6C ALPHA"/>
    <property type="match status" value="1"/>
</dbReference>
<dbReference type="GO" id="GO:0006412">
    <property type="term" value="P:translation"/>
    <property type="evidence" value="ECO:0007669"/>
    <property type="project" value="InterPro"/>
</dbReference>
<keyword evidence="1" id="KW-0472">Membrane</keyword>
<proteinExistence type="predicted"/>
<dbReference type="OrthoDB" id="2014413at2759"/>
<gene>
    <name evidence="2" type="ORF">CDL12_11328</name>
</gene>
<evidence type="ECO:0000256" key="1">
    <source>
        <dbReference type="SAM" id="Phobius"/>
    </source>
</evidence>
<dbReference type="GO" id="GO:0003735">
    <property type="term" value="F:structural constituent of ribosome"/>
    <property type="evidence" value="ECO:0007669"/>
    <property type="project" value="InterPro"/>
</dbReference>
<dbReference type="Proteomes" id="UP000231279">
    <property type="component" value="Unassembled WGS sequence"/>
</dbReference>
<dbReference type="EMBL" id="NKXS01001972">
    <property type="protein sequence ID" value="PIN16032.1"/>
    <property type="molecule type" value="Genomic_DNA"/>
</dbReference>
<protein>
    <submittedName>
        <fullName evidence="2">Uncharacterized protein</fullName>
    </submittedName>
</protein>
<dbReference type="GO" id="GO:0070181">
    <property type="term" value="F:small ribosomal subunit rRNA binding"/>
    <property type="evidence" value="ECO:0007669"/>
    <property type="project" value="TreeGrafter"/>
</dbReference>
<name>A0A2G9HER7_9LAMI</name>
<dbReference type="PANTHER" id="PTHR21011">
    <property type="entry name" value="MITOCHONDRIAL 28S RIBOSOMAL PROTEIN S6"/>
    <property type="match status" value="1"/>
</dbReference>
<reference evidence="3" key="1">
    <citation type="journal article" date="2018" name="Gigascience">
        <title>Genome assembly of the Pink Ipe (Handroanthus impetiginosus, Bignoniaceae), a highly valued, ecologically keystone Neotropical timber forest tree.</title>
        <authorList>
            <person name="Silva-Junior O.B."/>
            <person name="Grattapaglia D."/>
            <person name="Novaes E."/>
            <person name="Collevatti R.G."/>
        </authorList>
    </citation>
    <scope>NUCLEOTIDE SEQUENCE [LARGE SCALE GENOMIC DNA]</scope>
    <source>
        <strain evidence="3">cv. UFG-1</strain>
    </source>
</reference>
<dbReference type="STRING" id="429701.A0A2G9HER7"/>
<keyword evidence="3" id="KW-1185">Reference proteome</keyword>
<accession>A0A2G9HER7</accession>
<dbReference type="AlphaFoldDB" id="A0A2G9HER7"/>
<keyword evidence="1" id="KW-0812">Transmembrane</keyword>